<evidence type="ECO:0000313" key="3">
    <source>
        <dbReference type="Proteomes" id="UP000002630"/>
    </source>
</evidence>
<dbReference type="InParanoid" id="D8LU29"/>
<dbReference type="EMBL" id="FN649757">
    <property type="protein sequence ID" value="CBN75419.1"/>
    <property type="molecule type" value="Genomic_DNA"/>
</dbReference>
<gene>
    <name evidence="2" type="ORF">Esi_0093_0078</name>
</gene>
<accession>D8LU29</accession>
<organism evidence="2 3">
    <name type="scientific">Ectocarpus siliculosus</name>
    <name type="common">Brown alga</name>
    <name type="synonym">Conferva siliculosa</name>
    <dbReference type="NCBI Taxonomy" id="2880"/>
    <lineage>
        <taxon>Eukaryota</taxon>
        <taxon>Sar</taxon>
        <taxon>Stramenopiles</taxon>
        <taxon>Ochrophyta</taxon>
        <taxon>PX clade</taxon>
        <taxon>Phaeophyceae</taxon>
        <taxon>Ectocarpales</taxon>
        <taxon>Ectocarpaceae</taxon>
        <taxon>Ectocarpus</taxon>
    </lineage>
</organism>
<dbReference type="EMBL" id="FN649171">
    <property type="protein sequence ID" value="CBN75419.1"/>
    <property type="molecule type" value="Genomic_DNA"/>
</dbReference>
<keyword evidence="3" id="KW-1185">Reference proteome</keyword>
<sequence>MQSTELLRHSSSGALLACGMLPFKRFRWSASPATGLVGMQENACLSDFFGCIGFMPLTTRSHIRGAMVRMMTSSTPHHQPGAPHDSPAQGHFGSIFTEDGITPGNQLSTGPSACTFWCAVGLGALVKGSPVESVVNYSRLARDALDAYTGPVDAEVAKAWAILGYLYGFMGDTGKFEEYLELSDSFLTAAIEQGSTDMLPAGFAEIVNHKQTVKVYSGNAGPTDIEPLGARRQHPPQSRF</sequence>
<protein>
    <submittedName>
        <fullName evidence="2">Uncharacterized protein</fullName>
    </submittedName>
</protein>
<evidence type="ECO:0000313" key="2">
    <source>
        <dbReference type="EMBL" id="CBN75419.1"/>
    </source>
</evidence>
<reference evidence="2 3" key="1">
    <citation type="journal article" date="2010" name="Nature">
        <title>The Ectocarpus genome and the independent evolution of multicellularity in brown algae.</title>
        <authorList>
            <person name="Cock J.M."/>
            <person name="Sterck L."/>
            <person name="Rouze P."/>
            <person name="Scornet D."/>
            <person name="Allen A.E."/>
            <person name="Amoutzias G."/>
            <person name="Anthouard V."/>
            <person name="Artiguenave F."/>
            <person name="Aury J.M."/>
            <person name="Badger J.H."/>
            <person name="Beszteri B."/>
            <person name="Billiau K."/>
            <person name="Bonnet E."/>
            <person name="Bothwell J.H."/>
            <person name="Bowler C."/>
            <person name="Boyen C."/>
            <person name="Brownlee C."/>
            <person name="Carrano C.J."/>
            <person name="Charrier B."/>
            <person name="Cho G.Y."/>
            <person name="Coelho S.M."/>
            <person name="Collen J."/>
            <person name="Corre E."/>
            <person name="Da Silva C."/>
            <person name="Delage L."/>
            <person name="Delaroque N."/>
            <person name="Dittami S.M."/>
            <person name="Doulbeau S."/>
            <person name="Elias M."/>
            <person name="Farnham G."/>
            <person name="Gachon C.M."/>
            <person name="Gschloessl B."/>
            <person name="Heesch S."/>
            <person name="Jabbari K."/>
            <person name="Jubin C."/>
            <person name="Kawai H."/>
            <person name="Kimura K."/>
            <person name="Kloareg B."/>
            <person name="Kupper F.C."/>
            <person name="Lang D."/>
            <person name="Le Bail A."/>
            <person name="Leblanc C."/>
            <person name="Lerouge P."/>
            <person name="Lohr M."/>
            <person name="Lopez P.J."/>
            <person name="Martens C."/>
            <person name="Maumus F."/>
            <person name="Michel G."/>
            <person name="Miranda-Saavedra D."/>
            <person name="Morales J."/>
            <person name="Moreau H."/>
            <person name="Motomura T."/>
            <person name="Nagasato C."/>
            <person name="Napoli C.A."/>
            <person name="Nelson D.R."/>
            <person name="Nyvall-Collen P."/>
            <person name="Peters A.F."/>
            <person name="Pommier C."/>
            <person name="Potin P."/>
            <person name="Poulain J."/>
            <person name="Quesneville H."/>
            <person name="Read B."/>
            <person name="Rensing S.A."/>
            <person name="Ritter A."/>
            <person name="Rousvoal S."/>
            <person name="Samanta M."/>
            <person name="Samson G."/>
            <person name="Schroeder D.C."/>
            <person name="Segurens B."/>
            <person name="Strittmatter M."/>
            <person name="Tonon T."/>
            <person name="Tregear J.W."/>
            <person name="Valentin K."/>
            <person name="von Dassow P."/>
            <person name="Yamagishi T."/>
            <person name="Van de Peer Y."/>
            <person name="Wincker P."/>
        </authorList>
    </citation>
    <scope>NUCLEOTIDE SEQUENCE [LARGE SCALE GENOMIC DNA]</scope>
    <source>
        <strain evidence="3">Ec32 / CCAP1310/4</strain>
    </source>
</reference>
<proteinExistence type="predicted"/>
<dbReference type="AlphaFoldDB" id="D8LU29"/>
<evidence type="ECO:0000256" key="1">
    <source>
        <dbReference type="SAM" id="MobiDB-lite"/>
    </source>
</evidence>
<dbReference type="Proteomes" id="UP000002630">
    <property type="component" value="Linkage Group LG32"/>
</dbReference>
<feature type="region of interest" description="Disordered" evidence="1">
    <location>
        <begin position="218"/>
        <end position="240"/>
    </location>
</feature>
<name>D8LU29_ECTSI</name>